<dbReference type="InterPro" id="IPR036420">
    <property type="entry name" value="BRCT_dom_sf"/>
</dbReference>
<evidence type="ECO:0000313" key="3">
    <source>
        <dbReference type="Proteomes" id="UP001157418"/>
    </source>
</evidence>
<dbReference type="InterPro" id="IPR059215">
    <property type="entry name" value="BRCT2_TopBP1-like"/>
</dbReference>
<protein>
    <recommendedName>
        <fullName evidence="1">BRCT domain-containing protein</fullName>
    </recommendedName>
</protein>
<dbReference type="EMBL" id="CAKMRJ010003334">
    <property type="protein sequence ID" value="CAH1432529.1"/>
    <property type="molecule type" value="Genomic_DNA"/>
</dbReference>
<accession>A0AAU9N882</accession>
<comment type="caution">
    <text evidence="2">The sequence shown here is derived from an EMBL/GenBank/DDBJ whole genome shotgun (WGS) entry which is preliminary data.</text>
</comment>
<feature type="domain" description="BRCT" evidence="1">
    <location>
        <begin position="199"/>
        <end position="279"/>
    </location>
</feature>
<evidence type="ECO:0000259" key="1">
    <source>
        <dbReference type="PROSITE" id="PS50172"/>
    </source>
</evidence>
<dbReference type="SMART" id="SM00292">
    <property type="entry name" value="BRCT"/>
    <property type="match status" value="2"/>
</dbReference>
<reference evidence="2 3" key="1">
    <citation type="submission" date="2022-01" db="EMBL/GenBank/DDBJ databases">
        <authorList>
            <person name="Xiong W."/>
            <person name="Schranz E."/>
        </authorList>
    </citation>
    <scope>NUCLEOTIDE SEQUENCE [LARGE SCALE GENOMIC DNA]</scope>
</reference>
<feature type="domain" description="BRCT" evidence="1">
    <location>
        <begin position="47"/>
        <end position="154"/>
    </location>
</feature>
<name>A0AAU9N882_9ASTR</name>
<evidence type="ECO:0000313" key="2">
    <source>
        <dbReference type="EMBL" id="CAH1432529.1"/>
    </source>
</evidence>
<dbReference type="InterPro" id="IPR001357">
    <property type="entry name" value="BRCT_dom"/>
</dbReference>
<dbReference type="InterPro" id="IPR046522">
    <property type="entry name" value="DUF6699"/>
</dbReference>
<proteinExistence type="predicted"/>
<organism evidence="2 3">
    <name type="scientific">Lactuca virosa</name>
    <dbReference type="NCBI Taxonomy" id="75947"/>
    <lineage>
        <taxon>Eukaryota</taxon>
        <taxon>Viridiplantae</taxon>
        <taxon>Streptophyta</taxon>
        <taxon>Embryophyta</taxon>
        <taxon>Tracheophyta</taxon>
        <taxon>Spermatophyta</taxon>
        <taxon>Magnoliopsida</taxon>
        <taxon>eudicotyledons</taxon>
        <taxon>Gunneridae</taxon>
        <taxon>Pentapetalae</taxon>
        <taxon>asterids</taxon>
        <taxon>campanulids</taxon>
        <taxon>Asterales</taxon>
        <taxon>Asteraceae</taxon>
        <taxon>Cichorioideae</taxon>
        <taxon>Cichorieae</taxon>
        <taxon>Lactucinae</taxon>
        <taxon>Lactuca</taxon>
    </lineage>
</organism>
<dbReference type="Gene3D" id="3.40.50.10190">
    <property type="entry name" value="BRCT domain"/>
    <property type="match status" value="1"/>
</dbReference>
<dbReference type="Proteomes" id="UP001157418">
    <property type="component" value="Unassembled WGS sequence"/>
</dbReference>
<dbReference type="SUPFAM" id="SSF52113">
    <property type="entry name" value="BRCT domain"/>
    <property type="match status" value="2"/>
</dbReference>
<dbReference type="PANTHER" id="PTHR47576">
    <property type="entry name" value="BRCT DOMAIN DNA REPAIR PROTEIN-RELATED"/>
    <property type="match status" value="1"/>
</dbReference>
<dbReference type="AlphaFoldDB" id="A0AAU9N882"/>
<dbReference type="Pfam" id="PF20415">
    <property type="entry name" value="DUF6699"/>
    <property type="match status" value="1"/>
</dbReference>
<keyword evidence="3" id="KW-1185">Reference proteome</keyword>
<gene>
    <name evidence="2" type="ORF">LVIROSA_LOCUS19173</name>
</gene>
<dbReference type="PANTHER" id="PTHR47576:SF3">
    <property type="entry name" value="BRCT DOMAIN-CONTAINING PROTEIN"/>
    <property type="match status" value="1"/>
</dbReference>
<sequence>MVGSGISEVITSNGCSKMYSDINCTLNTNSSRDLHLQPPRPPLLRSTSNSPFSGLVICVTGLSKEARKQVMHATERLGGQFSSHLHPKFNLKNSFWERKWREYMILMSNLTNIYSFHERKSEYASKHDLFIVTLGWFVDSVRKNVRLNESLYGVKNFGEDYMAKKDLNRNSCLPNAMVDNVKESKLIQRSRLHLEEKKRRGSMFSGESVYVDPDVSGELRNKVVEAAREEGGLLVNEWLVGQHATHVVCEASSVGKYLGQSNNNLVTPVWFLKTVKEARTQRLVHLSADLARHLGMTMRNVPGGNDQKDGNIMKSSHKENQNIAMHAKMRVRNRRAQAIKPSAPNVLLDSINWIMSEPSSTAYICNNNSFSIDDANTSVPDACFVNFLQPLSEREKNELIFGNHFITILFPVDRFGEMGPCSRTFFSNTGFTCWQLLHHVFTFYQEKMSTSEIELAIHTDSRHAERLRSNYSTKEAVEVKRIDFLGSRRRFQMLKRVSGDHNKNVYELLTRS</sequence>
<dbReference type="CDD" id="cd17731">
    <property type="entry name" value="BRCT_TopBP1_rpt2_like"/>
    <property type="match status" value="1"/>
</dbReference>
<dbReference type="PROSITE" id="PS50172">
    <property type="entry name" value="BRCT"/>
    <property type="match status" value="2"/>
</dbReference>